<keyword evidence="14" id="KW-1185">Reference proteome</keyword>
<dbReference type="PANTHER" id="PTHR46157:SF4">
    <property type="entry name" value="K(+) EFFLUX ANTIPORTER 3, CHLOROPLASTIC"/>
    <property type="match status" value="1"/>
</dbReference>
<comment type="caution">
    <text evidence="13">The sequence shown here is derived from an EMBL/GenBank/DDBJ whole genome shotgun (WGS) entry which is preliminary data.</text>
</comment>
<keyword evidence="5 10" id="KW-0812">Transmembrane</keyword>
<dbReference type="Pfam" id="PF02080">
    <property type="entry name" value="TrkA_C"/>
    <property type="match status" value="1"/>
</dbReference>
<dbReference type="SUPFAM" id="SSF116726">
    <property type="entry name" value="TrkA C-terminal domain-like"/>
    <property type="match status" value="1"/>
</dbReference>
<keyword evidence="3" id="KW-0050">Antiport</keyword>
<reference evidence="13 14" key="1">
    <citation type="submission" date="2023-07" db="EMBL/GenBank/DDBJ databases">
        <title>Sorghum-associated microbial communities from plants grown in Nebraska, USA.</title>
        <authorList>
            <person name="Schachtman D."/>
        </authorList>
    </citation>
    <scope>NUCLEOTIDE SEQUENCE [LARGE SCALE GENOMIC DNA]</scope>
    <source>
        <strain evidence="13 14">4138</strain>
    </source>
</reference>
<gene>
    <name evidence="13" type="ORF">J2W69_001346</name>
</gene>
<evidence type="ECO:0000256" key="2">
    <source>
        <dbReference type="ARBA" id="ARBA00022448"/>
    </source>
</evidence>
<dbReference type="PANTHER" id="PTHR46157">
    <property type="entry name" value="K(+) EFFLUX ANTIPORTER 3, CHLOROPLASTIC"/>
    <property type="match status" value="1"/>
</dbReference>
<dbReference type="Gene3D" id="3.40.50.720">
    <property type="entry name" value="NAD(P)-binding Rossmann-like Domain"/>
    <property type="match status" value="1"/>
</dbReference>
<keyword evidence="2" id="KW-0813">Transport</keyword>
<proteinExistence type="predicted"/>
<evidence type="ECO:0000256" key="10">
    <source>
        <dbReference type="SAM" id="Phobius"/>
    </source>
</evidence>
<keyword evidence="6" id="KW-0630">Potassium</keyword>
<dbReference type="PROSITE" id="PS51201">
    <property type="entry name" value="RCK_N"/>
    <property type="match status" value="1"/>
</dbReference>
<feature type="transmembrane region" description="Helical" evidence="10">
    <location>
        <begin position="30"/>
        <end position="48"/>
    </location>
</feature>
<evidence type="ECO:0000256" key="6">
    <source>
        <dbReference type="ARBA" id="ARBA00022958"/>
    </source>
</evidence>
<dbReference type="InterPro" id="IPR038770">
    <property type="entry name" value="Na+/solute_symporter_sf"/>
</dbReference>
<feature type="transmembrane region" description="Helical" evidence="10">
    <location>
        <begin position="327"/>
        <end position="345"/>
    </location>
</feature>
<feature type="domain" description="RCK N-terminal" evidence="11">
    <location>
        <begin position="405"/>
        <end position="522"/>
    </location>
</feature>
<evidence type="ECO:0000256" key="5">
    <source>
        <dbReference type="ARBA" id="ARBA00022692"/>
    </source>
</evidence>
<evidence type="ECO:0000256" key="8">
    <source>
        <dbReference type="ARBA" id="ARBA00023065"/>
    </source>
</evidence>
<feature type="transmembrane region" description="Helical" evidence="10">
    <location>
        <begin position="295"/>
        <end position="315"/>
    </location>
</feature>
<evidence type="ECO:0000313" key="14">
    <source>
        <dbReference type="Proteomes" id="UP001257909"/>
    </source>
</evidence>
<dbReference type="InterPro" id="IPR036721">
    <property type="entry name" value="RCK_C_sf"/>
</dbReference>
<keyword evidence="4" id="KW-0633">Potassium transport</keyword>
<feature type="transmembrane region" description="Helical" evidence="10">
    <location>
        <begin position="86"/>
        <end position="107"/>
    </location>
</feature>
<organism evidence="13 14">
    <name type="scientific">Rheinheimera soli</name>
    <dbReference type="NCBI Taxonomy" id="443616"/>
    <lineage>
        <taxon>Bacteria</taxon>
        <taxon>Pseudomonadati</taxon>
        <taxon>Pseudomonadota</taxon>
        <taxon>Gammaproteobacteria</taxon>
        <taxon>Chromatiales</taxon>
        <taxon>Chromatiaceae</taxon>
        <taxon>Rheinheimera</taxon>
    </lineage>
</organism>
<keyword evidence="9 10" id="KW-0472">Membrane</keyword>
<feature type="transmembrane region" description="Helical" evidence="10">
    <location>
        <begin position="181"/>
        <end position="203"/>
    </location>
</feature>
<sequence>MFADPFFQLLSLLLLTVVIILLFQRFHLPASIAYLLVGILLSPNTVGPSVDDNLISHIAEFGIVFLLFTIGLNFTMPQIYAMRHTILGLGMGQVGLTTLVVTLLLMACGLNPAVAFVLGAIAAQSSTTVISKQLTEQGESNSHHGRLSLSLSVFQDITAVPFIVVIPVLGTAVASEIAGSLGLAVAKAALAMVLVIGVGRLLFRPFFHLVASKKSAELFTLTVLLVCLLAGFATEQLGLSMAFGAFLAGMVLGDTEFRHQVESTIRPFRDVLLGLFFISVGMLVDPAAIVPQWHWIVLATLLMLVLKTVLVLFLLRRKGMAWQLSWRTGLILAVGGEFGLALLALSGDVLPAMYQQITLGTVLCSMVIATVLIKFNLQIAQKLSPKEKLAVGDDVPQAEQAPPLQNHVLIAGYGRIGQILGNFLEAEKIPFQALDMDASLVKQASLAGEPVFYADAADPTVLKALGIEQARLLLIAHDDLPSALQSLYFAKQLNPDCIVLVRTRDDSQLDALRAAGADEVIPETLEAGMMMVSQALLSLKVSPARVALLIAQQRKQRYQLLHQLFHSEQQQPESAEVPQLYPLTLTQEHPWVGRTIAELPLQQVQLQALVRAQQRQLNPAPETLLQVEDVLVLFGELPQIETMTALTATGG</sequence>
<accession>A0ABU1VXF9</accession>
<evidence type="ECO:0000313" key="13">
    <source>
        <dbReference type="EMBL" id="MDR7120412.1"/>
    </source>
</evidence>
<comment type="subcellular location">
    <subcellularLocation>
        <location evidence="1">Membrane</location>
        <topology evidence="1">Multi-pass membrane protein</topology>
    </subcellularLocation>
</comment>
<evidence type="ECO:0000256" key="3">
    <source>
        <dbReference type="ARBA" id="ARBA00022449"/>
    </source>
</evidence>
<dbReference type="Pfam" id="PF02254">
    <property type="entry name" value="TrkA_N"/>
    <property type="match status" value="1"/>
</dbReference>
<dbReference type="InterPro" id="IPR006037">
    <property type="entry name" value="RCK_C"/>
</dbReference>
<dbReference type="InterPro" id="IPR036291">
    <property type="entry name" value="NAD(P)-bd_dom_sf"/>
</dbReference>
<evidence type="ECO:0000256" key="1">
    <source>
        <dbReference type="ARBA" id="ARBA00004141"/>
    </source>
</evidence>
<dbReference type="RefSeq" id="WP_310275843.1">
    <property type="nucleotide sequence ID" value="NZ_JAVDWR010000003.1"/>
</dbReference>
<evidence type="ECO:0000259" key="12">
    <source>
        <dbReference type="PROSITE" id="PS51202"/>
    </source>
</evidence>
<dbReference type="PROSITE" id="PS51202">
    <property type="entry name" value="RCK_C"/>
    <property type="match status" value="1"/>
</dbReference>
<feature type="transmembrane region" description="Helical" evidence="10">
    <location>
        <begin position="6"/>
        <end position="23"/>
    </location>
</feature>
<protein>
    <submittedName>
        <fullName evidence="13">CPA2 family monovalent cation:H+ antiporter-2</fullName>
    </submittedName>
</protein>
<dbReference type="InterPro" id="IPR006153">
    <property type="entry name" value="Cation/H_exchanger_TM"/>
</dbReference>
<feature type="transmembrane region" description="Helical" evidence="10">
    <location>
        <begin position="357"/>
        <end position="377"/>
    </location>
</feature>
<evidence type="ECO:0000256" key="4">
    <source>
        <dbReference type="ARBA" id="ARBA00022538"/>
    </source>
</evidence>
<feature type="transmembrane region" description="Helical" evidence="10">
    <location>
        <begin position="215"/>
        <end position="233"/>
    </location>
</feature>
<evidence type="ECO:0000256" key="9">
    <source>
        <dbReference type="ARBA" id="ARBA00023136"/>
    </source>
</evidence>
<dbReference type="Proteomes" id="UP001257909">
    <property type="component" value="Unassembled WGS sequence"/>
</dbReference>
<name>A0ABU1VXF9_9GAMM</name>
<keyword evidence="7 10" id="KW-1133">Transmembrane helix</keyword>
<feature type="domain" description="RCK C-terminal" evidence="12">
    <location>
        <begin position="568"/>
        <end position="649"/>
    </location>
</feature>
<dbReference type="Gene3D" id="3.30.70.1450">
    <property type="entry name" value="Regulator of K+ conductance, C-terminal domain"/>
    <property type="match status" value="1"/>
</dbReference>
<dbReference type="SUPFAM" id="SSF51735">
    <property type="entry name" value="NAD(P)-binding Rossmann-fold domains"/>
    <property type="match status" value="1"/>
</dbReference>
<dbReference type="InterPro" id="IPR003148">
    <property type="entry name" value="RCK_N"/>
</dbReference>
<keyword evidence="8" id="KW-0406">Ion transport</keyword>
<dbReference type="Pfam" id="PF00999">
    <property type="entry name" value="Na_H_Exchanger"/>
    <property type="match status" value="1"/>
</dbReference>
<evidence type="ECO:0000256" key="7">
    <source>
        <dbReference type="ARBA" id="ARBA00022989"/>
    </source>
</evidence>
<dbReference type="Gene3D" id="1.20.1530.20">
    <property type="match status" value="1"/>
</dbReference>
<evidence type="ECO:0000259" key="11">
    <source>
        <dbReference type="PROSITE" id="PS51201"/>
    </source>
</evidence>
<feature type="transmembrane region" description="Helical" evidence="10">
    <location>
        <begin position="54"/>
        <end position="74"/>
    </location>
</feature>
<feature type="transmembrane region" description="Helical" evidence="10">
    <location>
        <begin position="271"/>
        <end position="289"/>
    </location>
</feature>
<feature type="transmembrane region" description="Helical" evidence="10">
    <location>
        <begin position="147"/>
        <end position="169"/>
    </location>
</feature>
<dbReference type="EMBL" id="JAVDWR010000003">
    <property type="protein sequence ID" value="MDR7120412.1"/>
    <property type="molecule type" value="Genomic_DNA"/>
</dbReference>